<protein>
    <submittedName>
        <fullName evidence="2">DUF4136 domain-containing protein</fullName>
    </submittedName>
</protein>
<dbReference type="EMBL" id="JACRVF010000004">
    <property type="protein sequence ID" value="MBC5993834.1"/>
    <property type="molecule type" value="Genomic_DNA"/>
</dbReference>
<feature type="domain" description="DUF4136" evidence="1">
    <location>
        <begin position="33"/>
        <end position="200"/>
    </location>
</feature>
<evidence type="ECO:0000313" key="3">
    <source>
        <dbReference type="Proteomes" id="UP000603640"/>
    </source>
</evidence>
<sequence length="206" mass="22858">MTLLLHTPLIKVKATILLLTILLFAGCAPIISVQTTFDPSVNFKVYQTFMWHPAEVPAPKQGSSGPLYSTLLDQRVKEAIASELVKNGITPDADNPGLIVAYDIAIEPTQEMVSINLENTNFGYGYSYWYGYRYRYDGDGLQNFKNIGTYKPGSLVVDLIDRNTNRVVWRGALDAGIDPVTIDIDKISRSVARVMSQFPPVPSTVR</sequence>
<dbReference type="RefSeq" id="WP_187067870.1">
    <property type="nucleotide sequence ID" value="NZ_JACRVF010000004.1"/>
</dbReference>
<evidence type="ECO:0000313" key="2">
    <source>
        <dbReference type="EMBL" id="MBC5993834.1"/>
    </source>
</evidence>
<proteinExistence type="predicted"/>
<name>A0A923SJE9_9BACT</name>
<dbReference type="InterPro" id="IPR025411">
    <property type="entry name" value="DUF4136"/>
</dbReference>
<dbReference type="Proteomes" id="UP000603640">
    <property type="component" value="Unassembled WGS sequence"/>
</dbReference>
<gene>
    <name evidence="2" type="ORF">H8S84_13390</name>
</gene>
<dbReference type="Pfam" id="PF13590">
    <property type="entry name" value="DUF4136"/>
    <property type="match status" value="1"/>
</dbReference>
<accession>A0A923SJE9</accession>
<reference evidence="2" key="1">
    <citation type="submission" date="2020-08" db="EMBL/GenBank/DDBJ databases">
        <title>Pontibacter sp. SD6 16S ribosomal RNA gene Genome sequencing and assembly.</title>
        <authorList>
            <person name="Kang M."/>
        </authorList>
    </citation>
    <scope>NUCLEOTIDE SEQUENCE</scope>
    <source>
        <strain evidence="2">SD6</strain>
    </source>
</reference>
<evidence type="ECO:0000259" key="1">
    <source>
        <dbReference type="Pfam" id="PF13590"/>
    </source>
</evidence>
<dbReference type="AlphaFoldDB" id="A0A923SJE9"/>
<keyword evidence="3" id="KW-1185">Reference proteome</keyword>
<dbReference type="Gene3D" id="3.30.160.670">
    <property type="match status" value="1"/>
</dbReference>
<organism evidence="2 3">
    <name type="scientific">Pontibacter cellulosilyticus</name>
    <dbReference type="NCBI Taxonomy" id="1720253"/>
    <lineage>
        <taxon>Bacteria</taxon>
        <taxon>Pseudomonadati</taxon>
        <taxon>Bacteroidota</taxon>
        <taxon>Cytophagia</taxon>
        <taxon>Cytophagales</taxon>
        <taxon>Hymenobacteraceae</taxon>
        <taxon>Pontibacter</taxon>
    </lineage>
</organism>
<comment type="caution">
    <text evidence="2">The sequence shown here is derived from an EMBL/GenBank/DDBJ whole genome shotgun (WGS) entry which is preliminary data.</text>
</comment>